<dbReference type="InterPro" id="IPR006097">
    <property type="entry name" value="Glu/Leu/Phe/Val/Trp_DH_dimer"/>
</dbReference>
<dbReference type="InterPro" id="IPR036291">
    <property type="entry name" value="NAD(P)-bd_dom_sf"/>
</dbReference>
<keyword evidence="2 6" id="KW-0560">Oxidoreductase</keyword>
<evidence type="ECO:0000256" key="6">
    <source>
        <dbReference type="RuleBase" id="RU004417"/>
    </source>
</evidence>
<dbReference type="RefSeq" id="WP_184831516.1">
    <property type="nucleotide sequence ID" value="NZ_BAAAVN010000010.1"/>
</dbReference>
<evidence type="ECO:0000256" key="3">
    <source>
        <dbReference type="ARBA" id="ARBA00023027"/>
    </source>
</evidence>
<dbReference type="PIRSF" id="PIRSF000188">
    <property type="entry name" value="Phe_leu_dh"/>
    <property type="match status" value="1"/>
</dbReference>
<dbReference type="SMART" id="SM00839">
    <property type="entry name" value="ELFV_dehydrog"/>
    <property type="match status" value="1"/>
</dbReference>
<dbReference type="InterPro" id="IPR006095">
    <property type="entry name" value="Glu/Leu/Phe/Val/Trp_DH"/>
</dbReference>
<feature type="active site" description="Proton donor/acceptor" evidence="4">
    <location>
        <position position="80"/>
    </location>
</feature>
<dbReference type="GO" id="GO:0000166">
    <property type="term" value="F:nucleotide binding"/>
    <property type="evidence" value="ECO:0007669"/>
    <property type="project" value="UniProtKB-KW"/>
</dbReference>
<dbReference type="CDD" id="cd01075">
    <property type="entry name" value="NAD_bind_Leu_Phe_Val_DH"/>
    <property type="match status" value="1"/>
</dbReference>
<keyword evidence="3 5" id="KW-0520">NAD</keyword>
<dbReference type="GO" id="GO:0050049">
    <property type="term" value="F:L-leucine dehydrogenase activity"/>
    <property type="evidence" value="ECO:0007669"/>
    <property type="project" value="UniProtKB-EC"/>
</dbReference>
<dbReference type="PRINTS" id="PR00082">
    <property type="entry name" value="GLFDHDRGNASE"/>
</dbReference>
<dbReference type="AlphaFoldDB" id="A0A841DKD5"/>
<sequence>MTITASPGFDQHESVAFHHDPASGLRAFVAVHRKRHGRGCGGIRYRVYANEQAAVDDVLRLSAAMTRKAVLAEVPAGGAKTCILADPSRGKTVELLEAMGRVVESYHGSYVCAPDVGITADDLTVIRGVTAHVVGVGTPSGPYTARGTFRGIETMAAWKLGRDSLDGVRVAVQGAGSVGAGLAHLLTSAGAVVTIADLDADRANAVAAEVGAEVVDAGAILELAADILAPCALGGILTRDTVERLKVQAVVGAANNQLADAAAGTALAVRGIAFAPDFVVSAGGLIAGEHELTGFDEAAVHGHIDRIGGTLRQILELSASAGISETAAAERIVSERLAAADGH</sequence>
<dbReference type="InterPro" id="IPR016211">
    <property type="entry name" value="Glu/Phe/Leu/Val/Trp_DH_bac/arc"/>
</dbReference>
<keyword evidence="5" id="KW-0547">Nucleotide-binding</keyword>
<dbReference type="InterPro" id="IPR006096">
    <property type="entry name" value="Glu/Leu/Phe/Val/Trp_DH_C"/>
</dbReference>
<dbReference type="InterPro" id="IPR046346">
    <property type="entry name" value="Aminoacid_DH-like_N_sf"/>
</dbReference>
<comment type="caution">
    <text evidence="8">The sequence shown here is derived from an EMBL/GenBank/DDBJ whole genome shotgun (WGS) entry which is preliminary data.</text>
</comment>
<dbReference type="Gene3D" id="3.40.50.720">
    <property type="entry name" value="NAD(P)-binding Rossmann-like Domain"/>
    <property type="match status" value="1"/>
</dbReference>
<proteinExistence type="inferred from homology"/>
<evidence type="ECO:0000256" key="5">
    <source>
        <dbReference type="PIRSR" id="PIRSR000188-2"/>
    </source>
</evidence>
<dbReference type="EC" id="1.4.1.9" evidence="8"/>
<dbReference type="Gene3D" id="3.40.50.10860">
    <property type="entry name" value="Leucine Dehydrogenase, chain A, domain 1"/>
    <property type="match status" value="1"/>
</dbReference>
<name>A0A841DKD5_9ACTN</name>
<dbReference type="SUPFAM" id="SSF53223">
    <property type="entry name" value="Aminoacid dehydrogenase-like, N-terminal domain"/>
    <property type="match status" value="1"/>
</dbReference>
<comment type="similarity">
    <text evidence="1 6">Belongs to the Glu/Leu/Phe/Val dehydrogenases family.</text>
</comment>
<dbReference type="EMBL" id="JACHNF010000001">
    <property type="protein sequence ID" value="MBB5977525.1"/>
    <property type="molecule type" value="Genomic_DNA"/>
</dbReference>
<gene>
    <name evidence="8" type="ORF">HDA44_000866</name>
</gene>
<evidence type="ECO:0000313" key="9">
    <source>
        <dbReference type="Proteomes" id="UP000558997"/>
    </source>
</evidence>
<evidence type="ECO:0000256" key="4">
    <source>
        <dbReference type="PIRSR" id="PIRSR000188-1"/>
    </source>
</evidence>
<keyword evidence="9" id="KW-1185">Reference proteome</keyword>
<reference evidence="8 9" key="1">
    <citation type="submission" date="2020-08" db="EMBL/GenBank/DDBJ databases">
        <title>Sequencing the genomes of 1000 actinobacteria strains.</title>
        <authorList>
            <person name="Klenk H.-P."/>
        </authorList>
    </citation>
    <scope>NUCLEOTIDE SEQUENCE [LARGE SCALE GENOMIC DNA]</scope>
    <source>
        <strain evidence="8 9">DSM 17294</strain>
    </source>
</reference>
<feature type="binding site" evidence="5">
    <location>
        <begin position="174"/>
        <end position="179"/>
    </location>
    <ligand>
        <name>NAD(+)</name>
        <dbReference type="ChEBI" id="CHEBI:57540"/>
    </ligand>
</feature>
<dbReference type="GO" id="GO:0006520">
    <property type="term" value="P:amino acid metabolic process"/>
    <property type="evidence" value="ECO:0007669"/>
    <property type="project" value="InterPro"/>
</dbReference>
<dbReference type="PANTHER" id="PTHR42722">
    <property type="entry name" value="LEUCINE DEHYDROGENASE"/>
    <property type="match status" value="1"/>
</dbReference>
<protein>
    <submittedName>
        <fullName evidence="8">Leucine dehydrogenase</fullName>
        <ecNumber evidence="8">1.4.1.9</ecNumber>
    </submittedName>
</protein>
<dbReference type="SUPFAM" id="SSF51735">
    <property type="entry name" value="NAD(P)-binding Rossmann-fold domains"/>
    <property type="match status" value="1"/>
</dbReference>
<evidence type="ECO:0000313" key="8">
    <source>
        <dbReference type="EMBL" id="MBB5977525.1"/>
    </source>
</evidence>
<dbReference type="Pfam" id="PF02812">
    <property type="entry name" value="ELFV_dehydrog_N"/>
    <property type="match status" value="1"/>
</dbReference>
<organism evidence="8 9">
    <name type="scientific">Kribbella solani</name>
    <dbReference type="NCBI Taxonomy" id="236067"/>
    <lineage>
        <taxon>Bacteria</taxon>
        <taxon>Bacillati</taxon>
        <taxon>Actinomycetota</taxon>
        <taxon>Actinomycetes</taxon>
        <taxon>Propionibacteriales</taxon>
        <taxon>Kribbellaceae</taxon>
        <taxon>Kribbella</taxon>
    </lineage>
</organism>
<evidence type="ECO:0000256" key="1">
    <source>
        <dbReference type="ARBA" id="ARBA00006382"/>
    </source>
</evidence>
<accession>A0A841DKD5</accession>
<evidence type="ECO:0000259" key="7">
    <source>
        <dbReference type="SMART" id="SM00839"/>
    </source>
</evidence>
<evidence type="ECO:0000256" key="2">
    <source>
        <dbReference type="ARBA" id="ARBA00023002"/>
    </source>
</evidence>
<dbReference type="Pfam" id="PF00208">
    <property type="entry name" value="ELFV_dehydrog"/>
    <property type="match status" value="1"/>
</dbReference>
<dbReference type="PANTHER" id="PTHR42722:SF1">
    <property type="entry name" value="VALINE DEHYDROGENASE"/>
    <property type="match status" value="1"/>
</dbReference>
<feature type="domain" description="Glutamate/phenylalanine/leucine/valine/L-tryptophan dehydrogenase C-terminal" evidence="7">
    <location>
        <begin position="137"/>
        <end position="342"/>
    </location>
</feature>
<dbReference type="Proteomes" id="UP000558997">
    <property type="component" value="Unassembled WGS sequence"/>
</dbReference>